<sequence length="174" mass="19725">MPISCAFLIKPSINSLQKQQSGFKFHIAVQTNDYETFNNSWIKQAGSSQLPAALVHFISRIRISGATADSLMMILLTFGSAVNFFNSTFWLGKTQHFSIGKKCLCSSRTQETVLSKRCSMKKGDFLPEIMKSERLNSKTPALKFLGPTILRRQSPVTYIRSNYTMFRRTLCYTT</sequence>
<reference evidence="2" key="1">
    <citation type="submission" date="2022-11" db="UniProtKB">
        <authorList>
            <consortium name="WormBaseParasite"/>
        </authorList>
    </citation>
    <scope>IDENTIFICATION</scope>
</reference>
<accession>A0A915JME1</accession>
<evidence type="ECO:0000313" key="2">
    <source>
        <dbReference type="WBParaSite" id="nRc.2.0.1.t27350-RA"/>
    </source>
</evidence>
<protein>
    <submittedName>
        <fullName evidence="2">Uncharacterized protein</fullName>
    </submittedName>
</protein>
<organism evidence="1 2">
    <name type="scientific">Romanomermis culicivorax</name>
    <name type="common">Nematode worm</name>
    <dbReference type="NCBI Taxonomy" id="13658"/>
    <lineage>
        <taxon>Eukaryota</taxon>
        <taxon>Metazoa</taxon>
        <taxon>Ecdysozoa</taxon>
        <taxon>Nematoda</taxon>
        <taxon>Enoplea</taxon>
        <taxon>Dorylaimia</taxon>
        <taxon>Mermithida</taxon>
        <taxon>Mermithoidea</taxon>
        <taxon>Mermithidae</taxon>
        <taxon>Romanomermis</taxon>
    </lineage>
</organism>
<dbReference type="AlphaFoldDB" id="A0A915JME1"/>
<evidence type="ECO:0000313" key="1">
    <source>
        <dbReference type="Proteomes" id="UP000887565"/>
    </source>
</evidence>
<keyword evidence="1" id="KW-1185">Reference proteome</keyword>
<proteinExistence type="predicted"/>
<name>A0A915JME1_ROMCU</name>
<dbReference type="WBParaSite" id="nRc.2.0.1.t27350-RA">
    <property type="protein sequence ID" value="nRc.2.0.1.t27350-RA"/>
    <property type="gene ID" value="nRc.2.0.1.g27350"/>
</dbReference>
<dbReference type="Proteomes" id="UP000887565">
    <property type="component" value="Unplaced"/>
</dbReference>